<dbReference type="EC" id="2.7.1.144" evidence="7"/>
<dbReference type="PIRSF" id="PIRSF000535">
    <property type="entry name" value="1PFK/6PFK/LacC"/>
    <property type="match status" value="1"/>
</dbReference>
<keyword evidence="3 7" id="KW-0547">Nucleotide-binding</keyword>
<dbReference type="PANTHER" id="PTHR46566:SF1">
    <property type="entry name" value="1-PHOSPHOFRUCTOKINASE"/>
    <property type="match status" value="1"/>
</dbReference>
<organism evidence="10 11">
    <name type="scientific">Sutcliffiella rhizosphaerae</name>
    <dbReference type="NCBI Taxonomy" id="2880967"/>
    <lineage>
        <taxon>Bacteria</taxon>
        <taxon>Bacillati</taxon>
        <taxon>Bacillota</taxon>
        <taxon>Bacilli</taxon>
        <taxon>Bacillales</taxon>
        <taxon>Bacillaceae</taxon>
        <taxon>Sutcliffiella</taxon>
    </lineage>
</organism>
<comment type="similarity">
    <text evidence="7">Belongs to the carbohydrate kinase PfkB family. LacC subfamily.</text>
</comment>
<evidence type="ECO:0000256" key="4">
    <source>
        <dbReference type="ARBA" id="ARBA00022777"/>
    </source>
</evidence>
<dbReference type="NCBIfam" id="TIGR03168">
    <property type="entry name" value="1-PFK"/>
    <property type="match status" value="1"/>
</dbReference>
<feature type="domain" description="Carbohydrate kinase PfkB" evidence="9">
    <location>
        <begin position="6"/>
        <end position="286"/>
    </location>
</feature>
<dbReference type="InterPro" id="IPR002173">
    <property type="entry name" value="Carboh/pur_kinase_PfkB_CS"/>
</dbReference>
<comment type="pathway">
    <text evidence="7">Carbohydrate metabolism; D-tagatose 6-phosphate degradation; D-glyceraldehyde 3-phosphate and glycerone phosphate from D-tagatose 6-phosphate: step 1/2.</text>
</comment>
<accession>A0ABM8YPA9</accession>
<evidence type="ECO:0000256" key="3">
    <source>
        <dbReference type="ARBA" id="ARBA00022741"/>
    </source>
</evidence>
<keyword evidence="7" id="KW-0423">Lactose metabolism</keyword>
<comment type="catalytic activity">
    <reaction evidence="6 8">
        <text>beta-D-fructose 1-phosphate + ATP = beta-D-fructose 1,6-bisphosphate + ADP + H(+)</text>
        <dbReference type="Rhea" id="RHEA:14213"/>
        <dbReference type="ChEBI" id="CHEBI:15378"/>
        <dbReference type="ChEBI" id="CHEBI:30616"/>
        <dbReference type="ChEBI" id="CHEBI:32966"/>
        <dbReference type="ChEBI" id="CHEBI:138881"/>
        <dbReference type="ChEBI" id="CHEBI:456216"/>
        <dbReference type="EC" id="2.7.1.56"/>
    </reaction>
</comment>
<evidence type="ECO:0000313" key="11">
    <source>
        <dbReference type="Proteomes" id="UP000789833"/>
    </source>
</evidence>
<dbReference type="Proteomes" id="UP000789833">
    <property type="component" value="Unassembled WGS sequence"/>
</dbReference>
<dbReference type="InterPro" id="IPR011611">
    <property type="entry name" value="PfkB_dom"/>
</dbReference>
<dbReference type="RefSeq" id="WP_230501636.1">
    <property type="nucleotide sequence ID" value="NZ_CAKJTJ010000013.1"/>
</dbReference>
<reference evidence="10 11" key="1">
    <citation type="submission" date="2021-10" db="EMBL/GenBank/DDBJ databases">
        <authorList>
            <person name="Criscuolo A."/>
        </authorList>
    </citation>
    <scope>NUCLEOTIDE SEQUENCE [LARGE SCALE GENOMIC DNA]</scope>
    <source>
        <strain evidence="11">CIP 111883</strain>
    </source>
</reference>
<comment type="function">
    <text evidence="8">Catalyzes the ATP-dependent phosphorylation of fructose-l-phosphate to fructose-l,6-bisphosphate.</text>
</comment>
<dbReference type="PANTHER" id="PTHR46566">
    <property type="entry name" value="1-PHOSPHOFRUCTOKINASE-RELATED"/>
    <property type="match status" value="1"/>
</dbReference>
<sequence>MIYTITLNPSVDYVMELESFQEGELNRAKQTNYFPGGKGINVSRVLKRLGANTAALGFVAGFTGNFIQQKLMEEQVNTLLLEVSGESRINVKLKAGDETEINGTGPIVDESAISSLLNQLDSLTTDDFVVLAGSIPSTINPRIYEILIQKCQTKGAKVVLDTGGTVLKELLFYKPFFIKPNHLELAELFGVAIQSIDEVVYYAKKLHDQGIENVVVSMAGDGAVLYTGEGVYLAKAPKGEVKNSVGAGDSLVAGFLAEYVKSGGASEALKFGIASGSATAFSHDLCRSDEVLTTLNEVTIEKWTGKEE</sequence>
<comment type="similarity">
    <text evidence="1">Belongs to the carbohydrate kinase pfkB family.</text>
</comment>
<dbReference type="GO" id="GO:0009024">
    <property type="term" value="F:tagatose-6-phosphate kinase activity"/>
    <property type="evidence" value="ECO:0007669"/>
    <property type="project" value="UniProtKB-EC"/>
</dbReference>
<dbReference type="InterPro" id="IPR017583">
    <property type="entry name" value="Tagatose/fructose_Pkinase"/>
</dbReference>
<keyword evidence="11" id="KW-1185">Reference proteome</keyword>
<proteinExistence type="inferred from homology"/>
<evidence type="ECO:0000256" key="6">
    <source>
        <dbReference type="ARBA" id="ARBA00047745"/>
    </source>
</evidence>
<dbReference type="InterPro" id="IPR022463">
    <property type="entry name" value="1-PFruKinase"/>
</dbReference>
<name>A0ABM8YPA9_9BACI</name>
<dbReference type="InterPro" id="IPR029056">
    <property type="entry name" value="Ribokinase-like"/>
</dbReference>
<evidence type="ECO:0000256" key="5">
    <source>
        <dbReference type="ARBA" id="ARBA00022840"/>
    </source>
</evidence>
<dbReference type="NCBIfam" id="TIGR03828">
    <property type="entry name" value="pfkB"/>
    <property type="match status" value="1"/>
</dbReference>
<evidence type="ECO:0000256" key="8">
    <source>
        <dbReference type="RuleBase" id="RU369061"/>
    </source>
</evidence>
<comment type="catalytic activity">
    <reaction evidence="7">
        <text>D-tagatofuranose 6-phosphate + ATP = D-tagatofuranose 1,6-bisphosphate + ADP + H(+)</text>
        <dbReference type="Rhea" id="RHEA:12420"/>
        <dbReference type="ChEBI" id="CHEBI:15378"/>
        <dbReference type="ChEBI" id="CHEBI:30616"/>
        <dbReference type="ChEBI" id="CHEBI:58694"/>
        <dbReference type="ChEBI" id="CHEBI:58695"/>
        <dbReference type="ChEBI" id="CHEBI:456216"/>
        <dbReference type="EC" id="2.7.1.144"/>
    </reaction>
</comment>
<dbReference type="CDD" id="cd01164">
    <property type="entry name" value="FruK_PfkB_like"/>
    <property type="match status" value="1"/>
</dbReference>
<evidence type="ECO:0000259" key="9">
    <source>
        <dbReference type="Pfam" id="PF00294"/>
    </source>
</evidence>
<dbReference type="Gene3D" id="3.40.1190.20">
    <property type="match status" value="1"/>
</dbReference>
<comment type="caution">
    <text evidence="10">The sequence shown here is derived from an EMBL/GenBank/DDBJ whole genome shotgun (WGS) entry which is preliminary data.</text>
</comment>
<keyword evidence="2 7" id="KW-0808">Transferase</keyword>
<evidence type="ECO:0000256" key="7">
    <source>
        <dbReference type="PIRNR" id="PIRNR000535"/>
    </source>
</evidence>
<evidence type="ECO:0000256" key="2">
    <source>
        <dbReference type="ARBA" id="ARBA00022679"/>
    </source>
</evidence>
<dbReference type="Pfam" id="PF00294">
    <property type="entry name" value="PfkB"/>
    <property type="match status" value="1"/>
</dbReference>
<dbReference type="PROSITE" id="PS00584">
    <property type="entry name" value="PFKB_KINASES_2"/>
    <property type="match status" value="1"/>
</dbReference>
<keyword evidence="4 8" id="KW-0418">Kinase</keyword>
<evidence type="ECO:0000256" key="1">
    <source>
        <dbReference type="ARBA" id="ARBA00005380"/>
    </source>
</evidence>
<evidence type="ECO:0000313" key="10">
    <source>
        <dbReference type="EMBL" id="CAG9621754.1"/>
    </source>
</evidence>
<dbReference type="EMBL" id="CAKJTJ010000013">
    <property type="protein sequence ID" value="CAG9621754.1"/>
    <property type="molecule type" value="Genomic_DNA"/>
</dbReference>
<keyword evidence="5 7" id="KW-0067">ATP-binding</keyword>
<gene>
    <name evidence="10" type="primary">lacC</name>
    <name evidence="10" type="ORF">BACCIP111883_02527</name>
</gene>
<dbReference type="SUPFAM" id="SSF53613">
    <property type="entry name" value="Ribokinase-like"/>
    <property type="match status" value="1"/>
</dbReference>
<protein>
    <recommendedName>
        <fullName evidence="7">Tagatose-6-phosphate kinase</fullName>
        <ecNumber evidence="7">2.7.1.144</ecNumber>
    </recommendedName>
</protein>